<dbReference type="GO" id="GO:0004672">
    <property type="term" value="F:protein kinase activity"/>
    <property type="evidence" value="ECO:0007669"/>
    <property type="project" value="InterPro"/>
</dbReference>
<proteinExistence type="predicted"/>
<dbReference type="GO" id="GO:0005524">
    <property type="term" value="F:ATP binding"/>
    <property type="evidence" value="ECO:0007669"/>
    <property type="project" value="InterPro"/>
</dbReference>
<protein>
    <submittedName>
        <fullName evidence="2">CMGC/SRPK protein kinase</fullName>
    </submittedName>
</protein>
<evidence type="ECO:0000313" key="2">
    <source>
        <dbReference type="EMBL" id="QQK43758.1"/>
    </source>
</evidence>
<dbReference type="PROSITE" id="PS50011">
    <property type="entry name" value="PROTEIN_KINASE_DOM"/>
    <property type="match status" value="1"/>
</dbReference>
<accession>A0A7T6XM42</accession>
<dbReference type="EMBL" id="CP060776">
    <property type="protein sequence ID" value="QQK43758.1"/>
    <property type="molecule type" value="Genomic_DNA"/>
</dbReference>
<evidence type="ECO:0000313" key="3">
    <source>
        <dbReference type="Proteomes" id="UP000595662"/>
    </source>
</evidence>
<keyword evidence="2" id="KW-0808">Transferase</keyword>
<dbReference type="InterPro" id="IPR000719">
    <property type="entry name" value="Prot_kinase_dom"/>
</dbReference>
<dbReference type="Gene3D" id="3.30.200.20">
    <property type="entry name" value="Phosphorylase Kinase, domain 1"/>
    <property type="match status" value="1"/>
</dbReference>
<name>A0A7T6XM42_PENDI</name>
<dbReference type="VEuPathDB" id="FungiDB:PDIP_39370"/>
<feature type="domain" description="Protein kinase" evidence="1">
    <location>
        <begin position="1"/>
        <end position="128"/>
    </location>
</feature>
<keyword evidence="2" id="KW-0418">Kinase</keyword>
<organism evidence="2 3">
    <name type="scientific">Penicillium digitatum</name>
    <name type="common">Green mold</name>
    <dbReference type="NCBI Taxonomy" id="36651"/>
    <lineage>
        <taxon>Eukaryota</taxon>
        <taxon>Fungi</taxon>
        <taxon>Dikarya</taxon>
        <taxon>Ascomycota</taxon>
        <taxon>Pezizomycotina</taxon>
        <taxon>Eurotiomycetes</taxon>
        <taxon>Eurotiomycetidae</taxon>
        <taxon>Eurotiales</taxon>
        <taxon>Aspergillaceae</taxon>
        <taxon>Penicillium</taxon>
    </lineage>
</organism>
<dbReference type="InterPro" id="IPR011009">
    <property type="entry name" value="Kinase-like_dom_sf"/>
</dbReference>
<dbReference type="GeneID" id="26233899"/>
<dbReference type="AlphaFoldDB" id="A0A7T6XM42"/>
<gene>
    <name evidence="2" type="ORF">Pdw03_7659</name>
</gene>
<dbReference type="SUPFAM" id="SSF56112">
    <property type="entry name" value="Protein kinase-like (PK-like)"/>
    <property type="match status" value="1"/>
</dbReference>
<dbReference type="RefSeq" id="XP_065956814.1">
    <property type="nucleotide sequence ID" value="XM_066101731.1"/>
</dbReference>
<dbReference type="Proteomes" id="UP000595662">
    <property type="component" value="Chromosome 3"/>
</dbReference>
<evidence type="ECO:0000259" key="1">
    <source>
        <dbReference type="PROSITE" id="PS50011"/>
    </source>
</evidence>
<dbReference type="Gene3D" id="1.10.510.10">
    <property type="entry name" value="Transferase(Phosphotransferase) domain 1"/>
    <property type="match status" value="1"/>
</dbReference>
<sequence length="128" mass="14366">MLHKLGWGGYSTVWAARDQRNDTYITVKICVAESHGGETRASKSEQIGISSPLSRTFDTIDTHFSGRRLPRKLAKVIAKQSLVGINSLHQQEIAHRDLHTRNLAFTIPRIDKVTKEKFTETLGKPEIG</sequence>
<reference evidence="2 3" key="1">
    <citation type="submission" date="2020-08" db="EMBL/GenBank/DDBJ databases">
        <title>The completed genome sequence of the pathogenic ascomycete fungus Penicillium digitatum.</title>
        <authorList>
            <person name="Wang M."/>
        </authorList>
    </citation>
    <scope>NUCLEOTIDE SEQUENCE [LARGE SCALE GENOMIC DNA]</scope>
    <source>
        <strain evidence="2 3">PdW03</strain>
    </source>
</reference>